<sequence length="182" mass="21404">MKKTRLKKFDKLPEHVKQEIIQLRRQGRTFEYLENYLEEKYGIEISYKSLWNWFKDKQDMFDIALMFGETLENGELLSATKGLSFALVGIYQQLIYVLDNVSKTADIDSLEKHLSIIKDAMNTLSNFMRATAYTEKTQTELEDKYSKMFESFLEKATKEAKERFKDNPQLANTVVEIIQKSL</sequence>
<name>A0A285NFE6_9AQUI</name>
<dbReference type="RefSeq" id="WP_097000146.1">
    <property type="nucleotide sequence ID" value="NZ_OBEI01000003.1"/>
</dbReference>
<organism evidence="1 2">
    <name type="scientific">Persephonella hydrogeniphila</name>
    <dbReference type="NCBI Taxonomy" id="198703"/>
    <lineage>
        <taxon>Bacteria</taxon>
        <taxon>Pseudomonadati</taxon>
        <taxon>Aquificota</taxon>
        <taxon>Aquificia</taxon>
        <taxon>Aquificales</taxon>
        <taxon>Hydrogenothermaceae</taxon>
        <taxon>Persephonella</taxon>
    </lineage>
</organism>
<reference evidence="2" key="1">
    <citation type="submission" date="2017-09" db="EMBL/GenBank/DDBJ databases">
        <authorList>
            <person name="Varghese N."/>
            <person name="Submissions S."/>
        </authorList>
    </citation>
    <scope>NUCLEOTIDE SEQUENCE [LARGE SCALE GENOMIC DNA]</scope>
    <source>
        <strain evidence="2">DSM 15103</strain>
    </source>
</reference>
<keyword evidence="2" id="KW-1185">Reference proteome</keyword>
<gene>
    <name evidence="1" type="ORF">SAMN06265182_0967</name>
</gene>
<accession>A0A285NFE6</accession>
<dbReference type="EMBL" id="OBEI01000003">
    <property type="protein sequence ID" value="SNZ07687.1"/>
    <property type="molecule type" value="Genomic_DNA"/>
</dbReference>
<evidence type="ECO:0000313" key="2">
    <source>
        <dbReference type="Proteomes" id="UP000219036"/>
    </source>
</evidence>
<dbReference type="AlphaFoldDB" id="A0A285NFE6"/>
<proteinExistence type="predicted"/>
<evidence type="ECO:0000313" key="1">
    <source>
        <dbReference type="EMBL" id="SNZ07687.1"/>
    </source>
</evidence>
<protein>
    <submittedName>
        <fullName evidence="1">Uncharacterized protein</fullName>
    </submittedName>
</protein>
<dbReference type="Proteomes" id="UP000219036">
    <property type="component" value="Unassembled WGS sequence"/>
</dbReference>